<reference evidence="9" key="2">
    <citation type="submission" date="2025-08" db="UniProtKB">
        <authorList>
            <consortium name="Ensembl"/>
        </authorList>
    </citation>
    <scope>IDENTIFICATION</scope>
</reference>
<accession>H2Z3H3</accession>
<dbReference type="GeneTree" id="ENSGT00940000174365"/>
<dbReference type="HOGENOM" id="CLU_1681857_0_0_1"/>
<evidence type="ECO:0000256" key="7">
    <source>
        <dbReference type="ARBA" id="ARBA00023180"/>
    </source>
</evidence>
<dbReference type="InParanoid" id="H2Z3H3"/>
<keyword evidence="7" id="KW-0325">Glycoprotein</keyword>
<dbReference type="Proteomes" id="UP000007875">
    <property type="component" value="Unassembled WGS sequence"/>
</dbReference>
<evidence type="ECO:0000259" key="8">
    <source>
        <dbReference type="PROSITE" id="PS51704"/>
    </source>
</evidence>
<dbReference type="PROSITE" id="PS51704">
    <property type="entry name" value="GP_PDE"/>
    <property type="match status" value="1"/>
</dbReference>
<evidence type="ECO:0000256" key="5">
    <source>
        <dbReference type="ARBA" id="ARBA00022989"/>
    </source>
</evidence>
<evidence type="ECO:0000313" key="10">
    <source>
        <dbReference type="Proteomes" id="UP000007875"/>
    </source>
</evidence>
<keyword evidence="4" id="KW-0378">Hydrolase</keyword>
<evidence type="ECO:0000256" key="3">
    <source>
        <dbReference type="ARBA" id="ARBA00022692"/>
    </source>
</evidence>
<dbReference type="PANTHER" id="PTHR23344:SF50">
    <property type="entry name" value="GP-PDE DOMAIN-CONTAINING PROTEIN"/>
    <property type="match status" value="1"/>
</dbReference>
<reference evidence="10" key="1">
    <citation type="submission" date="2003-08" db="EMBL/GenBank/DDBJ databases">
        <authorList>
            <person name="Birren B."/>
            <person name="Nusbaum C."/>
            <person name="Abebe A."/>
            <person name="Abouelleil A."/>
            <person name="Adekoya E."/>
            <person name="Ait-zahra M."/>
            <person name="Allen N."/>
            <person name="Allen T."/>
            <person name="An P."/>
            <person name="Anderson M."/>
            <person name="Anderson S."/>
            <person name="Arachchi H."/>
            <person name="Armbruster J."/>
            <person name="Bachantsang P."/>
            <person name="Baldwin J."/>
            <person name="Barry A."/>
            <person name="Bayul T."/>
            <person name="Blitshsteyn B."/>
            <person name="Bloom T."/>
            <person name="Blye J."/>
            <person name="Boguslavskiy L."/>
            <person name="Borowsky M."/>
            <person name="Boukhgalter B."/>
            <person name="Brunache A."/>
            <person name="Butler J."/>
            <person name="Calixte N."/>
            <person name="Calvo S."/>
            <person name="Camarata J."/>
            <person name="Campo K."/>
            <person name="Chang J."/>
            <person name="Cheshatsang Y."/>
            <person name="Citroen M."/>
            <person name="Collymore A."/>
            <person name="Considine T."/>
            <person name="Cook A."/>
            <person name="Cooke P."/>
            <person name="Corum B."/>
            <person name="Cuomo C."/>
            <person name="David R."/>
            <person name="Dawoe T."/>
            <person name="Degray S."/>
            <person name="Dodge S."/>
            <person name="Dooley K."/>
            <person name="Dorje P."/>
            <person name="Dorjee K."/>
            <person name="Dorris L."/>
            <person name="Duffey N."/>
            <person name="Dupes A."/>
            <person name="Elkins T."/>
            <person name="Engels R."/>
            <person name="Erickson J."/>
            <person name="Farina A."/>
            <person name="Faro S."/>
            <person name="Ferreira P."/>
            <person name="Fischer H."/>
            <person name="Fitzgerald M."/>
            <person name="Foley K."/>
            <person name="Gage D."/>
            <person name="Galagan J."/>
            <person name="Gearin G."/>
            <person name="Gnerre S."/>
            <person name="Gnirke A."/>
            <person name="Goyette A."/>
            <person name="Graham J."/>
            <person name="Grandbois E."/>
            <person name="Gyaltsen K."/>
            <person name="Hafez N."/>
            <person name="Hagopian D."/>
            <person name="Hagos B."/>
            <person name="Hall J."/>
            <person name="Hatcher B."/>
            <person name="Heller A."/>
            <person name="Higgins H."/>
            <person name="Honan T."/>
            <person name="Horn A."/>
            <person name="Houde N."/>
            <person name="Hughes L."/>
            <person name="Hulme W."/>
            <person name="Husby E."/>
            <person name="Iliev I."/>
            <person name="Jaffe D."/>
            <person name="Jones C."/>
            <person name="Kamal M."/>
            <person name="Kamat A."/>
            <person name="Kamvysselis M."/>
            <person name="Karlsson E."/>
            <person name="Kells C."/>
            <person name="Kieu A."/>
            <person name="Kisner P."/>
            <person name="Kodira C."/>
            <person name="Kulbokas E."/>
            <person name="Labutti K."/>
            <person name="Lama D."/>
            <person name="Landers T."/>
            <person name="Leger J."/>
            <person name="Levine S."/>
            <person name="Lewis D."/>
            <person name="Lewis T."/>
            <person name="Lindblad-toh K."/>
            <person name="Liu X."/>
            <person name="Lokyitsang T."/>
            <person name="Lokyitsang Y."/>
            <person name="Lucien O."/>
            <person name="Lui A."/>
            <person name="Ma L.J."/>
            <person name="Mabbitt R."/>
            <person name="Macdonald J."/>
            <person name="Maclean C."/>
            <person name="Major J."/>
            <person name="Manning J."/>
            <person name="Marabella R."/>
            <person name="Maru K."/>
            <person name="Matthews C."/>
            <person name="Mauceli E."/>
            <person name="Mccarthy M."/>
            <person name="Mcdonough S."/>
            <person name="Mcghee T."/>
            <person name="Meldrim J."/>
            <person name="Meneus L."/>
            <person name="Mesirov J."/>
            <person name="Mihalev A."/>
            <person name="Mihova T."/>
            <person name="Mikkelsen T."/>
            <person name="Mlenga V."/>
            <person name="Moru K."/>
            <person name="Mozes J."/>
            <person name="Mulrain L."/>
            <person name="Munson G."/>
            <person name="Naylor J."/>
            <person name="Newes C."/>
            <person name="Nguyen C."/>
            <person name="Nguyen N."/>
            <person name="Nguyen T."/>
            <person name="Nicol R."/>
            <person name="Nielsen C."/>
            <person name="Nizzari M."/>
            <person name="Norbu C."/>
            <person name="Norbu N."/>
            <person name="O'donnell P."/>
            <person name="Okoawo O."/>
            <person name="O'leary S."/>
            <person name="Omotosho B."/>
            <person name="O'neill K."/>
            <person name="Osman S."/>
            <person name="Parker S."/>
            <person name="Perrin D."/>
            <person name="Phunkhang P."/>
            <person name="Piqani B."/>
            <person name="Purcell S."/>
            <person name="Rachupka T."/>
            <person name="Ramasamy U."/>
            <person name="Rameau R."/>
            <person name="Ray V."/>
            <person name="Raymond C."/>
            <person name="Retta R."/>
            <person name="Richardson S."/>
            <person name="Rise C."/>
            <person name="Rodriguez J."/>
            <person name="Rogers J."/>
            <person name="Rogov P."/>
            <person name="Rutman M."/>
            <person name="Schupbach R."/>
            <person name="Seaman C."/>
            <person name="Settipalli S."/>
            <person name="Sharpe T."/>
            <person name="Sheridan J."/>
            <person name="Sherpa N."/>
            <person name="Shi J."/>
            <person name="Smirnov S."/>
            <person name="Smith C."/>
            <person name="Sougnez C."/>
            <person name="Spencer B."/>
            <person name="Stalker J."/>
            <person name="Stange-thomann N."/>
            <person name="Stavropoulos S."/>
            <person name="Stetson K."/>
            <person name="Stone C."/>
            <person name="Stone S."/>
            <person name="Stubbs M."/>
            <person name="Talamas J."/>
            <person name="Tchuinga P."/>
            <person name="Tenzing P."/>
            <person name="Tesfaye S."/>
            <person name="Theodore J."/>
            <person name="Thoulutsang Y."/>
            <person name="Topham K."/>
            <person name="Towey S."/>
            <person name="Tsamla T."/>
            <person name="Tsomo N."/>
            <person name="Vallee D."/>
            <person name="Vassiliev H."/>
            <person name="Venkataraman V."/>
            <person name="Vinson J."/>
            <person name="Vo A."/>
            <person name="Wade C."/>
            <person name="Wang S."/>
            <person name="Wangchuk T."/>
            <person name="Wangdi T."/>
            <person name="Whittaker C."/>
            <person name="Wilkinson J."/>
            <person name="Wu Y."/>
            <person name="Wyman D."/>
            <person name="Yadav S."/>
            <person name="Yang S."/>
            <person name="Yang X."/>
            <person name="Yeager S."/>
            <person name="Yee E."/>
            <person name="Young G."/>
            <person name="Zainoun J."/>
            <person name="Zembeck L."/>
            <person name="Zimmer A."/>
            <person name="Zody M."/>
            <person name="Lander E."/>
        </authorList>
    </citation>
    <scope>NUCLEOTIDE SEQUENCE [LARGE SCALE GENOMIC DNA]</scope>
</reference>
<reference evidence="9" key="3">
    <citation type="submission" date="2025-09" db="UniProtKB">
        <authorList>
            <consortium name="Ensembl"/>
        </authorList>
    </citation>
    <scope>IDENTIFICATION</scope>
</reference>
<dbReference type="AlphaFoldDB" id="H2Z3H3"/>
<proteinExistence type="inferred from homology"/>
<evidence type="ECO:0000313" key="9">
    <source>
        <dbReference type="Ensembl" id="ENSCSAVP00000012135.1"/>
    </source>
</evidence>
<evidence type="ECO:0000256" key="1">
    <source>
        <dbReference type="ARBA" id="ARBA00004141"/>
    </source>
</evidence>
<dbReference type="InterPro" id="IPR030395">
    <property type="entry name" value="GP_PDE_dom"/>
</dbReference>
<dbReference type="GO" id="GO:0008081">
    <property type="term" value="F:phosphoric diester hydrolase activity"/>
    <property type="evidence" value="ECO:0007669"/>
    <property type="project" value="InterPro"/>
</dbReference>
<organism evidence="9 10">
    <name type="scientific">Ciona savignyi</name>
    <name type="common">Pacific transparent sea squirt</name>
    <dbReference type="NCBI Taxonomy" id="51511"/>
    <lineage>
        <taxon>Eukaryota</taxon>
        <taxon>Metazoa</taxon>
        <taxon>Chordata</taxon>
        <taxon>Tunicata</taxon>
        <taxon>Ascidiacea</taxon>
        <taxon>Phlebobranchia</taxon>
        <taxon>Cionidae</taxon>
        <taxon>Ciona</taxon>
    </lineage>
</organism>
<dbReference type="PANTHER" id="PTHR23344">
    <property type="entry name" value="GLYCEROPHOSPHORYL DIESTER PHOSPHODIESTERASE"/>
    <property type="match status" value="1"/>
</dbReference>
<name>H2Z3H3_CIOSA</name>
<sequence length="157" mass="18503">MFTWAELQKLNVGQWFLNNHPYTLFPLFYPRAKRKNISRQKIMSLNHLAVLAAQHNKYLLFDLRRPPFGNTHFNTYIQLIIESVLSSGIEQSKVFWVLGPHANYVKAVAPGFKLLYRMKQELGFFKRNLISGVILEYNTITKSEIERYKMHDIQTIV</sequence>
<dbReference type="InterPro" id="IPR017946">
    <property type="entry name" value="PLC-like_Pdiesterase_TIM-brl"/>
</dbReference>
<dbReference type="Ensembl" id="ENSCSAVT00000012275.1">
    <property type="protein sequence ID" value="ENSCSAVP00000012135.1"/>
    <property type="gene ID" value="ENSCSAVG00000007141.1"/>
</dbReference>
<keyword evidence="3" id="KW-0812">Transmembrane</keyword>
<dbReference type="GO" id="GO:0006629">
    <property type="term" value="P:lipid metabolic process"/>
    <property type="evidence" value="ECO:0007669"/>
    <property type="project" value="InterPro"/>
</dbReference>
<dbReference type="SUPFAM" id="SSF51695">
    <property type="entry name" value="PLC-like phosphodiesterases"/>
    <property type="match status" value="1"/>
</dbReference>
<keyword evidence="5" id="KW-1133">Transmembrane helix</keyword>
<dbReference type="eggNOG" id="KOG2258">
    <property type="taxonomic scope" value="Eukaryota"/>
</dbReference>
<dbReference type="Gene3D" id="3.20.20.190">
    <property type="entry name" value="Phosphatidylinositol (PI) phosphodiesterase"/>
    <property type="match status" value="1"/>
</dbReference>
<keyword evidence="10" id="KW-1185">Reference proteome</keyword>
<keyword evidence="6" id="KW-0472">Membrane</keyword>
<protein>
    <recommendedName>
        <fullName evidence="8">GP-PDE domain-containing protein</fullName>
    </recommendedName>
</protein>
<evidence type="ECO:0000256" key="2">
    <source>
        <dbReference type="ARBA" id="ARBA00007277"/>
    </source>
</evidence>
<evidence type="ECO:0000256" key="4">
    <source>
        <dbReference type="ARBA" id="ARBA00022801"/>
    </source>
</evidence>
<evidence type="ECO:0000256" key="6">
    <source>
        <dbReference type="ARBA" id="ARBA00023136"/>
    </source>
</evidence>
<dbReference type="STRING" id="51511.ENSCSAVP00000012135"/>
<dbReference type="GO" id="GO:0016020">
    <property type="term" value="C:membrane"/>
    <property type="evidence" value="ECO:0007669"/>
    <property type="project" value="UniProtKB-SubCell"/>
</dbReference>
<feature type="domain" description="GP-PDE" evidence="8">
    <location>
        <begin position="1"/>
        <end position="157"/>
    </location>
</feature>
<comment type="similarity">
    <text evidence="2">Belongs to the glycerophosphoryl diester phosphodiesterase family.</text>
</comment>
<comment type="subcellular location">
    <subcellularLocation>
        <location evidence="1">Membrane</location>
        <topology evidence="1">Multi-pass membrane protein</topology>
    </subcellularLocation>
</comment>